<dbReference type="PROSITE" id="PS50109">
    <property type="entry name" value="HIS_KIN"/>
    <property type="match status" value="1"/>
</dbReference>
<dbReference type="SUPFAM" id="SSF52172">
    <property type="entry name" value="CheY-like"/>
    <property type="match status" value="1"/>
</dbReference>
<dbReference type="Gene3D" id="1.10.287.130">
    <property type="match status" value="1"/>
</dbReference>
<gene>
    <name evidence="13" type="ORF">I8748_19875</name>
</gene>
<dbReference type="InterPro" id="IPR000700">
    <property type="entry name" value="PAS-assoc_C"/>
</dbReference>
<keyword evidence="5" id="KW-0418">Kinase</keyword>
<evidence type="ECO:0000259" key="10">
    <source>
        <dbReference type="PROSITE" id="PS50110"/>
    </source>
</evidence>
<evidence type="ECO:0000256" key="5">
    <source>
        <dbReference type="ARBA" id="ARBA00022777"/>
    </source>
</evidence>
<dbReference type="AlphaFoldDB" id="A0A8J7HS07"/>
<proteinExistence type="predicted"/>
<dbReference type="SUPFAM" id="SSF47384">
    <property type="entry name" value="Homodimeric domain of signal transducing histidine kinase"/>
    <property type="match status" value="1"/>
</dbReference>
<keyword evidence="3 8" id="KW-0597">Phosphoprotein</keyword>
<evidence type="ECO:0000256" key="8">
    <source>
        <dbReference type="PROSITE-ProRule" id="PRU00169"/>
    </source>
</evidence>
<organism evidence="13 14">
    <name type="scientific">Amazonocrinis nigriterrae CENA67</name>
    <dbReference type="NCBI Taxonomy" id="2794033"/>
    <lineage>
        <taxon>Bacteria</taxon>
        <taxon>Bacillati</taxon>
        <taxon>Cyanobacteriota</taxon>
        <taxon>Cyanophyceae</taxon>
        <taxon>Nostocales</taxon>
        <taxon>Nostocaceae</taxon>
        <taxon>Amazonocrinis</taxon>
        <taxon>Amazonocrinis nigriterrae</taxon>
    </lineage>
</organism>
<dbReference type="RefSeq" id="WP_198126255.1">
    <property type="nucleotide sequence ID" value="NZ_JAECZC010000042.1"/>
</dbReference>
<dbReference type="InterPro" id="IPR036890">
    <property type="entry name" value="HATPase_C_sf"/>
</dbReference>
<evidence type="ECO:0000313" key="13">
    <source>
        <dbReference type="EMBL" id="MBH8564412.1"/>
    </source>
</evidence>
<dbReference type="PROSITE" id="PS50112">
    <property type="entry name" value="PAS"/>
    <property type="match status" value="1"/>
</dbReference>
<feature type="domain" description="Histidine kinase" evidence="9">
    <location>
        <begin position="279"/>
        <end position="497"/>
    </location>
</feature>
<evidence type="ECO:0000256" key="6">
    <source>
        <dbReference type="ARBA" id="ARBA00023012"/>
    </source>
</evidence>
<dbReference type="InterPro" id="IPR003594">
    <property type="entry name" value="HATPase_dom"/>
</dbReference>
<evidence type="ECO:0000313" key="14">
    <source>
        <dbReference type="Proteomes" id="UP000632766"/>
    </source>
</evidence>
<dbReference type="SUPFAM" id="SSF55874">
    <property type="entry name" value="ATPase domain of HSP90 chaperone/DNA topoisomerase II/histidine kinase"/>
    <property type="match status" value="1"/>
</dbReference>
<dbReference type="InterPro" id="IPR035965">
    <property type="entry name" value="PAS-like_dom_sf"/>
</dbReference>
<protein>
    <recommendedName>
        <fullName evidence="2">histidine kinase</fullName>
        <ecNumber evidence="2">2.7.13.3</ecNumber>
    </recommendedName>
</protein>
<dbReference type="EC" id="2.7.13.3" evidence="2"/>
<dbReference type="SUPFAM" id="SSF55785">
    <property type="entry name" value="PYP-like sensor domain (PAS domain)"/>
    <property type="match status" value="1"/>
</dbReference>
<evidence type="ECO:0000259" key="11">
    <source>
        <dbReference type="PROSITE" id="PS50112"/>
    </source>
</evidence>
<evidence type="ECO:0000256" key="1">
    <source>
        <dbReference type="ARBA" id="ARBA00000085"/>
    </source>
</evidence>
<dbReference type="PANTHER" id="PTHR43047">
    <property type="entry name" value="TWO-COMPONENT HISTIDINE PROTEIN KINASE"/>
    <property type="match status" value="1"/>
</dbReference>
<dbReference type="GO" id="GO:0005886">
    <property type="term" value="C:plasma membrane"/>
    <property type="evidence" value="ECO:0007669"/>
    <property type="project" value="TreeGrafter"/>
</dbReference>
<evidence type="ECO:0000256" key="4">
    <source>
        <dbReference type="ARBA" id="ARBA00022679"/>
    </source>
</evidence>
<dbReference type="InterPro" id="IPR013767">
    <property type="entry name" value="PAS_fold"/>
</dbReference>
<dbReference type="Pfam" id="PF00989">
    <property type="entry name" value="PAS"/>
    <property type="match status" value="1"/>
</dbReference>
<dbReference type="SMART" id="SM00387">
    <property type="entry name" value="HATPase_c"/>
    <property type="match status" value="1"/>
</dbReference>
<dbReference type="Gene3D" id="3.30.565.10">
    <property type="entry name" value="Histidine kinase-like ATPase, C-terminal domain"/>
    <property type="match status" value="1"/>
</dbReference>
<dbReference type="Pfam" id="PF02518">
    <property type="entry name" value="HATPase_c"/>
    <property type="match status" value="1"/>
</dbReference>
<feature type="domain" description="PAS" evidence="11">
    <location>
        <begin position="132"/>
        <end position="205"/>
    </location>
</feature>
<dbReference type="GO" id="GO:0000155">
    <property type="term" value="F:phosphorelay sensor kinase activity"/>
    <property type="evidence" value="ECO:0007669"/>
    <property type="project" value="InterPro"/>
</dbReference>
<dbReference type="Pfam" id="PF00072">
    <property type="entry name" value="Response_reg"/>
    <property type="match status" value="1"/>
</dbReference>
<dbReference type="EMBL" id="JAECZC010000042">
    <property type="protein sequence ID" value="MBH8564412.1"/>
    <property type="molecule type" value="Genomic_DNA"/>
</dbReference>
<evidence type="ECO:0000256" key="7">
    <source>
        <dbReference type="ARBA" id="ARBA00055745"/>
    </source>
</evidence>
<sequence>MYQVRILVVEDEVIVARTIASQLNQLGYIVTGTASSGKVAIAKASETKPELVLMDIILKGEMDGITAAGFIREQLDIPVIFLTAYGDQHTLQRAKITQPFGYVVKPFTLQDLRIAIEIGLLKHQLERDLRENRDRLATLLNSMSDAVIATDEQGMVTFMNPAAEALTGWEQTEALGHDVSNIFRIVDEVTETTLENPVKKVLREQEVVYLGEYTSLITKNGQRVPIGDSASPIMRPSNQISGVVVVFWDLSERRQTEFLEQALNKERELNHLKSLFISTVSHEFRNPLTVIQTAVELIEIQGDNLTEAKKQTYLKRIKKAVQSMKQLMEDVLFMGRSEAEKVVCEPAPLNIENLCRELIAEFSAVTNTAHQIIFTCHSDNTNAVMDERLLHYIFINLLSNAVKYSAIGSTIWFDLTCDRIAGVAIFRIQDQGIGIPEADQTRLFESFYRASNVQSIQGTGLGLVIVKRCVVAHHGEINVSSQVGVGTTFTVILPLDFQA</sequence>
<dbReference type="SMART" id="SM00388">
    <property type="entry name" value="HisKA"/>
    <property type="match status" value="1"/>
</dbReference>
<dbReference type="InterPro" id="IPR036097">
    <property type="entry name" value="HisK_dim/P_sf"/>
</dbReference>
<dbReference type="InterPro" id="IPR001789">
    <property type="entry name" value="Sig_transdc_resp-reg_receiver"/>
</dbReference>
<dbReference type="SMART" id="SM00091">
    <property type="entry name" value="PAS"/>
    <property type="match status" value="1"/>
</dbReference>
<comment type="function">
    <text evidence="7">Photoreceptor which exists in two forms that are reversibly interconvertible by light: the R form that absorbs maximally in the red region of the spectrum and the FR form that absorbs maximally in the far-red region.</text>
</comment>
<comment type="catalytic activity">
    <reaction evidence="1">
        <text>ATP + protein L-histidine = ADP + protein N-phospho-L-histidine.</text>
        <dbReference type="EC" id="2.7.13.3"/>
    </reaction>
</comment>
<dbReference type="PROSITE" id="PS50113">
    <property type="entry name" value="PAC"/>
    <property type="match status" value="1"/>
</dbReference>
<dbReference type="CDD" id="cd00130">
    <property type="entry name" value="PAS"/>
    <property type="match status" value="1"/>
</dbReference>
<dbReference type="CDD" id="cd00082">
    <property type="entry name" value="HisKA"/>
    <property type="match status" value="1"/>
</dbReference>
<dbReference type="CDD" id="cd00075">
    <property type="entry name" value="HATPase"/>
    <property type="match status" value="1"/>
</dbReference>
<dbReference type="Proteomes" id="UP000632766">
    <property type="component" value="Unassembled WGS sequence"/>
</dbReference>
<evidence type="ECO:0000259" key="9">
    <source>
        <dbReference type="PROSITE" id="PS50109"/>
    </source>
</evidence>
<feature type="domain" description="Response regulatory" evidence="10">
    <location>
        <begin position="5"/>
        <end position="120"/>
    </location>
</feature>
<dbReference type="InterPro" id="IPR003661">
    <property type="entry name" value="HisK_dim/P_dom"/>
</dbReference>
<reference evidence="13 14" key="1">
    <citation type="journal article" date="2021" name="Int. J. Syst. Evol. Microbiol.">
        <title>Amazonocrinis nigriterrae gen. nov., sp. nov., Atlanticothrix silvestris gen. nov., sp. nov. and Dendronalium phyllosphericum gen. nov., sp. nov., nostocacean cyanobacteria from Brazilian environments.</title>
        <authorList>
            <person name="Alvarenga D.O."/>
            <person name="Andreote A.P.D."/>
            <person name="Branco L.H.Z."/>
            <person name="Delbaje E."/>
            <person name="Cruz R.B."/>
            <person name="Varani A.M."/>
            <person name="Fiore M.F."/>
        </authorList>
    </citation>
    <scope>NUCLEOTIDE SEQUENCE [LARGE SCALE GENOMIC DNA]</scope>
    <source>
        <strain evidence="13 14">CENA67</strain>
    </source>
</reference>
<dbReference type="InterPro" id="IPR004358">
    <property type="entry name" value="Sig_transdc_His_kin-like_C"/>
</dbReference>
<dbReference type="GO" id="GO:0009927">
    <property type="term" value="F:histidine phosphotransfer kinase activity"/>
    <property type="evidence" value="ECO:0007669"/>
    <property type="project" value="TreeGrafter"/>
</dbReference>
<dbReference type="NCBIfam" id="TIGR00229">
    <property type="entry name" value="sensory_box"/>
    <property type="match status" value="1"/>
</dbReference>
<dbReference type="GO" id="GO:0006355">
    <property type="term" value="P:regulation of DNA-templated transcription"/>
    <property type="evidence" value="ECO:0007669"/>
    <property type="project" value="InterPro"/>
</dbReference>
<feature type="modified residue" description="4-aspartylphosphate" evidence="8">
    <location>
        <position position="55"/>
    </location>
</feature>
<dbReference type="CDD" id="cd17534">
    <property type="entry name" value="REC_DC-like"/>
    <property type="match status" value="1"/>
</dbReference>
<dbReference type="InterPro" id="IPR000014">
    <property type="entry name" value="PAS"/>
</dbReference>
<dbReference type="SMART" id="SM00448">
    <property type="entry name" value="REC"/>
    <property type="match status" value="1"/>
</dbReference>
<dbReference type="PRINTS" id="PR00344">
    <property type="entry name" value="BCTRLSENSOR"/>
</dbReference>
<keyword evidence="4" id="KW-0808">Transferase</keyword>
<dbReference type="Gene3D" id="3.40.50.2300">
    <property type="match status" value="1"/>
</dbReference>
<evidence type="ECO:0000259" key="12">
    <source>
        <dbReference type="PROSITE" id="PS50113"/>
    </source>
</evidence>
<name>A0A8J7HS07_9NOST</name>
<comment type="caution">
    <text evidence="13">The sequence shown here is derived from an EMBL/GenBank/DDBJ whole genome shotgun (WGS) entry which is preliminary data.</text>
</comment>
<dbReference type="Gene3D" id="3.30.450.20">
    <property type="entry name" value="PAS domain"/>
    <property type="match status" value="1"/>
</dbReference>
<accession>A0A8J7HS07</accession>
<dbReference type="Pfam" id="PF00512">
    <property type="entry name" value="HisKA"/>
    <property type="match status" value="1"/>
</dbReference>
<keyword evidence="6" id="KW-0902">Two-component regulatory system</keyword>
<dbReference type="FunFam" id="3.30.565.10:FF:000006">
    <property type="entry name" value="Sensor histidine kinase WalK"/>
    <property type="match status" value="1"/>
</dbReference>
<evidence type="ECO:0000256" key="3">
    <source>
        <dbReference type="ARBA" id="ARBA00022553"/>
    </source>
</evidence>
<dbReference type="PROSITE" id="PS50110">
    <property type="entry name" value="RESPONSE_REGULATORY"/>
    <property type="match status" value="1"/>
</dbReference>
<dbReference type="InterPro" id="IPR005467">
    <property type="entry name" value="His_kinase_dom"/>
</dbReference>
<keyword evidence="14" id="KW-1185">Reference proteome</keyword>
<dbReference type="InterPro" id="IPR011006">
    <property type="entry name" value="CheY-like_superfamily"/>
</dbReference>
<dbReference type="PANTHER" id="PTHR43047:SF70">
    <property type="entry name" value="SENSOR HISTIDINE KINASE YVCQ"/>
    <property type="match status" value="1"/>
</dbReference>
<feature type="domain" description="PAC" evidence="12">
    <location>
        <begin position="203"/>
        <end position="262"/>
    </location>
</feature>
<evidence type="ECO:0000256" key="2">
    <source>
        <dbReference type="ARBA" id="ARBA00012438"/>
    </source>
</evidence>